<dbReference type="EMBL" id="SOCA01000001">
    <property type="protein sequence ID" value="TDU81277.1"/>
    <property type="molecule type" value="Genomic_DNA"/>
</dbReference>
<dbReference type="AlphaFoldDB" id="A0A4R7SSS9"/>
<protein>
    <submittedName>
        <fullName evidence="1">Uncharacterized protein</fullName>
    </submittedName>
</protein>
<reference evidence="1 2" key="1">
    <citation type="submission" date="2019-03" db="EMBL/GenBank/DDBJ databases">
        <title>Genomic Encyclopedia of Archaeal and Bacterial Type Strains, Phase II (KMG-II): from individual species to whole genera.</title>
        <authorList>
            <person name="Goeker M."/>
        </authorList>
    </citation>
    <scope>NUCLEOTIDE SEQUENCE [LARGE SCALE GENOMIC DNA]</scope>
    <source>
        <strain evidence="1 2">ATCC 25309</strain>
    </source>
</reference>
<name>A0A4R7SSS9_9BACT</name>
<evidence type="ECO:0000313" key="2">
    <source>
        <dbReference type="Proteomes" id="UP000295662"/>
    </source>
</evidence>
<comment type="caution">
    <text evidence="1">The sequence shown here is derived from an EMBL/GenBank/DDBJ whole genome shotgun (WGS) entry which is preliminary data.</text>
</comment>
<gene>
    <name evidence="1" type="ORF">EI77_00580</name>
</gene>
<evidence type="ECO:0000313" key="1">
    <source>
        <dbReference type="EMBL" id="TDU81277.1"/>
    </source>
</evidence>
<proteinExistence type="predicted"/>
<dbReference type="RefSeq" id="WP_208300249.1">
    <property type="nucleotide sequence ID" value="NZ_SOCA01000001.1"/>
</dbReference>
<organism evidence="1 2">
    <name type="scientific">Prosthecobacter fusiformis</name>
    <dbReference type="NCBI Taxonomy" id="48464"/>
    <lineage>
        <taxon>Bacteria</taxon>
        <taxon>Pseudomonadati</taxon>
        <taxon>Verrucomicrobiota</taxon>
        <taxon>Verrucomicrobiia</taxon>
        <taxon>Verrucomicrobiales</taxon>
        <taxon>Verrucomicrobiaceae</taxon>
        <taxon>Prosthecobacter</taxon>
    </lineage>
</organism>
<keyword evidence="2" id="KW-1185">Reference proteome</keyword>
<dbReference type="Proteomes" id="UP000295662">
    <property type="component" value="Unassembled WGS sequence"/>
</dbReference>
<sequence length="124" mass="14448">MSSIPLPTYQLDEAAYQALLTDPMDNVTEKTVPLLDIWPYVLAVPKVQLLGHQIWDDYVECIYRPREDRFDLIHVCTRTPNVFLVIIVDRLHSLIHGHHLLDLNRLYCLSLDNPSPQSQSDRRQ</sequence>
<accession>A0A4R7SSS9</accession>